<proteinExistence type="predicted"/>
<reference evidence="2" key="2">
    <citation type="submission" date="2022-05" db="EMBL/GenBank/DDBJ databases">
        <authorList>
            <person name="Kim J.-S."/>
            <person name="Lee K."/>
            <person name="Suh M."/>
            <person name="Eom M."/>
            <person name="Kim J.-S."/>
            <person name="Kim D.-S."/>
            <person name="Ko S.-H."/>
            <person name="Shin Y."/>
            <person name="Lee J.-S."/>
        </authorList>
    </citation>
    <scope>NUCLEOTIDE SEQUENCE</scope>
    <source>
        <strain evidence="2">N237</strain>
    </source>
</reference>
<accession>A0ABY4R295</accession>
<dbReference type="Pfam" id="PF19655">
    <property type="entry name" value="DUF6158"/>
    <property type="match status" value="1"/>
</dbReference>
<reference evidence="2" key="1">
    <citation type="journal article" date="2018" name="Int. J. Syst. Evol. Microbiol.">
        <title>Jatrophihabitans telluris sp. nov., isolated from sediment soil of lava forest wetlands and the emended description of the genus Jatrophihabitans.</title>
        <authorList>
            <person name="Lee K.C."/>
            <person name="Suh M.K."/>
            <person name="Eom M.K."/>
            <person name="Kim K.K."/>
            <person name="Kim J.S."/>
            <person name="Kim D.S."/>
            <person name="Ko S.H."/>
            <person name="Shin Y.K."/>
            <person name="Lee J.S."/>
        </authorList>
    </citation>
    <scope>NUCLEOTIDE SEQUENCE</scope>
    <source>
        <strain evidence="2">N237</strain>
    </source>
</reference>
<organism evidence="2 3">
    <name type="scientific">Jatrophihabitans telluris</name>
    <dbReference type="NCBI Taxonomy" id="2038343"/>
    <lineage>
        <taxon>Bacteria</taxon>
        <taxon>Bacillati</taxon>
        <taxon>Actinomycetota</taxon>
        <taxon>Actinomycetes</taxon>
        <taxon>Jatrophihabitantales</taxon>
        <taxon>Jatrophihabitantaceae</taxon>
        <taxon>Jatrophihabitans</taxon>
    </lineage>
</organism>
<sequence length="87" mass="9090">MSEGVPAEQLSDEQLRHELAVLKGKQAEIEAGGTAHQKANHEHRTSQLEAAFLDRFGSKAQSQTGPGSDEPSHAEEADGAGGTAIPS</sequence>
<evidence type="ECO:0000313" key="3">
    <source>
        <dbReference type="Proteomes" id="UP001056336"/>
    </source>
</evidence>
<gene>
    <name evidence="2" type="ORF">M6D93_05220</name>
</gene>
<dbReference type="EMBL" id="CP097332">
    <property type="protein sequence ID" value="UQX89406.1"/>
    <property type="molecule type" value="Genomic_DNA"/>
</dbReference>
<feature type="region of interest" description="Disordered" evidence="1">
    <location>
        <begin position="52"/>
        <end position="87"/>
    </location>
</feature>
<dbReference type="RefSeq" id="WP_249773302.1">
    <property type="nucleotide sequence ID" value="NZ_CP097332.1"/>
</dbReference>
<protein>
    <submittedName>
        <fullName evidence="2">DUF6158 family protein</fullName>
    </submittedName>
</protein>
<evidence type="ECO:0000256" key="1">
    <source>
        <dbReference type="SAM" id="MobiDB-lite"/>
    </source>
</evidence>
<keyword evidence="3" id="KW-1185">Reference proteome</keyword>
<dbReference type="Proteomes" id="UP001056336">
    <property type="component" value="Chromosome"/>
</dbReference>
<evidence type="ECO:0000313" key="2">
    <source>
        <dbReference type="EMBL" id="UQX89406.1"/>
    </source>
</evidence>
<dbReference type="InterPro" id="IPR046156">
    <property type="entry name" value="DUF6158"/>
</dbReference>
<name>A0ABY4R295_9ACTN</name>